<dbReference type="InterPro" id="IPR000210">
    <property type="entry name" value="BTB/POZ_dom"/>
</dbReference>
<reference evidence="2 3" key="1">
    <citation type="journal article" date="2012" name="BMC Genomics">
        <title>Comparative genomics of the white-rot fungi, Phanerochaete carnosa and P. chrysosporium, to elucidate the genetic basis of the distinct wood types they colonize.</title>
        <authorList>
            <person name="Suzuki H."/>
            <person name="MacDonald J."/>
            <person name="Syed K."/>
            <person name="Salamov A."/>
            <person name="Hori C."/>
            <person name="Aerts A."/>
            <person name="Henrissat B."/>
            <person name="Wiebenga A."/>
            <person name="vanKuyk P.A."/>
            <person name="Barry K."/>
            <person name="Lindquist E."/>
            <person name="LaButti K."/>
            <person name="Lapidus A."/>
            <person name="Lucas S."/>
            <person name="Coutinho P."/>
            <person name="Gong Y."/>
            <person name="Samejima M."/>
            <person name="Mahadevan R."/>
            <person name="Abou-Zaid M."/>
            <person name="de Vries R.P."/>
            <person name="Igarashi K."/>
            <person name="Yadav J.S."/>
            <person name="Grigoriev I.V."/>
            <person name="Master E.R."/>
        </authorList>
    </citation>
    <scope>NUCLEOTIDE SEQUENCE [LARGE SCALE GENOMIC DNA]</scope>
    <source>
        <strain evidence="2 3">HHB-10118-sp</strain>
    </source>
</reference>
<dbReference type="Proteomes" id="UP000008370">
    <property type="component" value="Unassembled WGS sequence"/>
</dbReference>
<dbReference type="GeneID" id="18919358"/>
<dbReference type="InParanoid" id="K5UGI1"/>
<feature type="non-terminal residue" evidence="2">
    <location>
        <position position="191"/>
    </location>
</feature>
<proteinExistence type="predicted"/>
<dbReference type="PROSITE" id="PS50097">
    <property type="entry name" value="BTB"/>
    <property type="match status" value="1"/>
</dbReference>
<evidence type="ECO:0000313" key="3">
    <source>
        <dbReference type="Proteomes" id="UP000008370"/>
    </source>
</evidence>
<dbReference type="RefSeq" id="XP_007402864.1">
    <property type="nucleotide sequence ID" value="XM_007402802.1"/>
</dbReference>
<dbReference type="SUPFAM" id="SSF54695">
    <property type="entry name" value="POZ domain"/>
    <property type="match status" value="1"/>
</dbReference>
<protein>
    <recommendedName>
        <fullName evidence="1">BTB domain-containing protein</fullName>
    </recommendedName>
</protein>
<dbReference type="AlphaFoldDB" id="K5UGI1"/>
<dbReference type="InterPro" id="IPR011333">
    <property type="entry name" value="SKP1/BTB/POZ_sf"/>
</dbReference>
<dbReference type="Gene3D" id="3.30.710.10">
    <property type="entry name" value="Potassium Channel Kv1.1, Chain A"/>
    <property type="match status" value="1"/>
</dbReference>
<keyword evidence="3" id="KW-1185">Reference proteome</keyword>
<organism evidence="2 3">
    <name type="scientific">Phanerochaete carnosa (strain HHB-10118-sp)</name>
    <name type="common">White-rot fungus</name>
    <name type="synonym">Peniophora carnosa</name>
    <dbReference type="NCBI Taxonomy" id="650164"/>
    <lineage>
        <taxon>Eukaryota</taxon>
        <taxon>Fungi</taxon>
        <taxon>Dikarya</taxon>
        <taxon>Basidiomycota</taxon>
        <taxon>Agaricomycotina</taxon>
        <taxon>Agaricomycetes</taxon>
        <taxon>Polyporales</taxon>
        <taxon>Phanerochaetaceae</taxon>
        <taxon>Phanerochaete</taxon>
    </lineage>
</organism>
<dbReference type="KEGG" id="pco:PHACADRAFT_266284"/>
<sequence length="191" mass="22273">MSTSPTSTDAVHDDEYYFQDDLTVFMARYMLFKVHRHFLIRDSEFFRGLFACPLPPGEEAEGQSDAKPIVLYGVTVHEFRCLLRFYYDRTYRPAIDSLDDWIALLSIATRYVFDNIRDLALEEIAQRLHDPLQKILLASKYNVPHWLPLAYADLVKRPEPLSDNEAEILGLRTAVRVARAREATRERKYVT</sequence>
<dbReference type="EMBL" id="JH930908">
    <property type="protein sequence ID" value="EKM48586.1"/>
    <property type="molecule type" value="Genomic_DNA"/>
</dbReference>
<gene>
    <name evidence="2" type="ORF">PHACADRAFT_266284</name>
</gene>
<accession>K5UGI1</accession>
<dbReference type="SMART" id="SM00225">
    <property type="entry name" value="BTB"/>
    <property type="match status" value="1"/>
</dbReference>
<dbReference type="CDD" id="cd18186">
    <property type="entry name" value="BTB_POZ_ZBTB_KLHL-like"/>
    <property type="match status" value="1"/>
</dbReference>
<feature type="domain" description="BTB" evidence="1">
    <location>
        <begin position="20"/>
        <end position="88"/>
    </location>
</feature>
<dbReference type="HOGENOM" id="CLU_047592_7_1_1"/>
<dbReference type="Pfam" id="PF00651">
    <property type="entry name" value="BTB"/>
    <property type="match status" value="1"/>
</dbReference>
<dbReference type="STRING" id="650164.K5UGI1"/>
<evidence type="ECO:0000259" key="1">
    <source>
        <dbReference type="PROSITE" id="PS50097"/>
    </source>
</evidence>
<name>K5UGI1_PHACS</name>
<dbReference type="OrthoDB" id="3223751at2759"/>
<evidence type="ECO:0000313" key="2">
    <source>
        <dbReference type="EMBL" id="EKM48586.1"/>
    </source>
</evidence>